<evidence type="ECO:0000313" key="2">
    <source>
        <dbReference type="EMBL" id="QDV57073.1"/>
    </source>
</evidence>
<evidence type="ECO:0000313" key="3">
    <source>
        <dbReference type="Proteomes" id="UP000316770"/>
    </source>
</evidence>
<dbReference type="Pfam" id="PF07811">
    <property type="entry name" value="TadE"/>
    <property type="match status" value="1"/>
</dbReference>
<keyword evidence="3" id="KW-1185">Reference proteome</keyword>
<proteinExistence type="predicted"/>
<feature type="domain" description="TadE-like" evidence="1">
    <location>
        <begin position="18"/>
        <end position="60"/>
    </location>
</feature>
<protein>
    <submittedName>
        <fullName evidence="2">TadE-like protein</fullName>
    </submittedName>
</protein>
<sequence>MMVKQIVKLPFGNRSRKGVAAVEMAIVAPTILLIAFGVQEVTAAIHLQQTLTICAYEAARVALQPDTTEANVKATCDKILLARRVVNASVKVTPSDYQNKDYGTEITVTVSADLEGNSLGPLLVLSNRSVVGEVTVMKEHGT</sequence>
<dbReference type="AlphaFoldDB" id="A0A518IVG1"/>
<reference evidence="2 3" key="1">
    <citation type="submission" date="2019-02" db="EMBL/GenBank/DDBJ databases">
        <title>Deep-cultivation of Planctomycetes and their phenomic and genomic characterization uncovers novel biology.</title>
        <authorList>
            <person name="Wiegand S."/>
            <person name="Jogler M."/>
            <person name="Boedeker C."/>
            <person name="Pinto D."/>
            <person name="Vollmers J."/>
            <person name="Rivas-Marin E."/>
            <person name="Kohn T."/>
            <person name="Peeters S.H."/>
            <person name="Heuer A."/>
            <person name="Rast P."/>
            <person name="Oberbeckmann S."/>
            <person name="Bunk B."/>
            <person name="Jeske O."/>
            <person name="Meyerdierks A."/>
            <person name="Storesund J.E."/>
            <person name="Kallscheuer N."/>
            <person name="Luecker S."/>
            <person name="Lage O.M."/>
            <person name="Pohl T."/>
            <person name="Merkel B.J."/>
            <person name="Hornburger P."/>
            <person name="Mueller R.-W."/>
            <person name="Bruemmer F."/>
            <person name="Labrenz M."/>
            <person name="Spormann A.M."/>
            <person name="Op den Camp H."/>
            <person name="Overmann J."/>
            <person name="Amann R."/>
            <person name="Jetten M.S.M."/>
            <person name="Mascher T."/>
            <person name="Medema M.H."/>
            <person name="Devos D.P."/>
            <person name="Kaster A.-K."/>
            <person name="Ovreas L."/>
            <person name="Rohde M."/>
            <person name="Galperin M.Y."/>
            <person name="Jogler C."/>
        </authorList>
    </citation>
    <scope>NUCLEOTIDE SEQUENCE [LARGE SCALE GENOMIC DNA]</scope>
    <source>
        <strain evidence="2 3">Mal33</strain>
    </source>
</reference>
<dbReference type="RefSeq" id="WP_145286179.1">
    <property type="nucleotide sequence ID" value="NZ_CP036318.1"/>
</dbReference>
<name>A0A518IVG1_9BACT</name>
<gene>
    <name evidence="2" type="ORF">Mal33_30740</name>
</gene>
<accession>A0A518IVG1</accession>
<dbReference type="InterPro" id="IPR012495">
    <property type="entry name" value="TadE-like_dom"/>
</dbReference>
<organism evidence="2 3">
    <name type="scientific">Rosistilla oblonga</name>
    <dbReference type="NCBI Taxonomy" id="2527990"/>
    <lineage>
        <taxon>Bacteria</taxon>
        <taxon>Pseudomonadati</taxon>
        <taxon>Planctomycetota</taxon>
        <taxon>Planctomycetia</taxon>
        <taxon>Pirellulales</taxon>
        <taxon>Pirellulaceae</taxon>
        <taxon>Rosistilla</taxon>
    </lineage>
</organism>
<evidence type="ECO:0000259" key="1">
    <source>
        <dbReference type="Pfam" id="PF07811"/>
    </source>
</evidence>
<dbReference type="EMBL" id="CP036318">
    <property type="protein sequence ID" value="QDV57073.1"/>
    <property type="molecule type" value="Genomic_DNA"/>
</dbReference>
<dbReference type="Proteomes" id="UP000316770">
    <property type="component" value="Chromosome"/>
</dbReference>